<feature type="transmembrane region" description="Helical" evidence="11">
    <location>
        <begin position="37"/>
        <end position="57"/>
    </location>
</feature>
<evidence type="ECO:0000256" key="1">
    <source>
        <dbReference type="ARBA" id="ARBA00004377"/>
    </source>
</evidence>
<evidence type="ECO:0000313" key="13">
    <source>
        <dbReference type="EMBL" id="KEQ17497.1"/>
    </source>
</evidence>
<feature type="domain" description="General secretion pathway GspH" evidence="12">
    <location>
        <begin position="74"/>
        <end position="192"/>
    </location>
</feature>
<evidence type="ECO:0000313" key="14">
    <source>
        <dbReference type="Proteomes" id="UP000028073"/>
    </source>
</evidence>
<dbReference type="SUPFAM" id="SSF54523">
    <property type="entry name" value="Pili subunits"/>
    <property type="match status" value="1"/>
</dbReference>
<evidence type="ECO:0000256" key="11">
    <source>
        <dbReference type="SAM" id="Phobius"/>
    </source>
</evidence>
<dbReference type="NCBIfam" id="TIGR02532">
    <property type="entry name" value="IV_pilin_GFxxxE"/>
    <property type="match status" value="1"/>
</dbReference>
<dbReference type="GO" id="GO:0005886">
    <property type="term" value="C:plasma membrane"/>
    <property type="evidence" value="ECO:0007669"/>
    <property type="project" value="UniProtKB-SubCell"/>
</dbReference>
<keyword evidence="3" id="KW-1003">Cell membrane</keyword>
<proteinExistence type="inferred from homology"/>
<evidence type="ECO:0000256" key="7">
    <source>
        <dbReference type="ARBA" id="ARBA00022989"/>
    </source>
</evidence>
<dbReference type="InterPro" id="IPR022346">
    <property type="entry name" value="T2SS_GspH"/>
</dbReference>
<dbReference type="Pfam" id="PF07963">
    <property type="entry name" value="N_methyl"/>
    <property type="match status" value="1"/>
</dbReference>
<comment type="caution">
    <text evidence="13">The sequence shown here is derived from an EMBL/GenBank/DDBJ whole genome shotgun (WGS) entry which is preliminary data.</text>
</comment>
<keyword evidence="6 11" id="KW-0812">Transmembrane</keyword>
<comment type="subcellular location">
    <subcellularLocation>
        <location evidence="1">Cell inner membrane</location>
        <topology evidence="1">Single-pass membrane protein</topology>
    </subcellularLocation>
</comment>
<evidence type="ECO:0000256" key="4">
    <source>
        <dbReference type="ARBA" id="ARBA00022481"/>
    </source>
</evidence>
<dbReference type="AlphaFoldDB" id="A0A081NGC4"/>
<organism evidence="13 14">
    <name type="scientific">Endozoicomonas numazuensis</name>
    <dbReference type="NCBI Taxonomy" id="1137799"/>
    <lineage>
        <taxon>Bacteria</taxon>
        <taxon>Pseudomonadati</taxon>
        <taxon>Pseudomonadota</taxon>
        <taxon>Gammaproteobacteria</taxon>
        <taxon>Oceanospirillales</taxon>
        <taxon>Endozoicomonadaceae</taxon>
        <taxon>Endozoicomonas</taxon>
    </lineage>
</organism>
<dbReference type="EMBL" id="JOKH01000003">
    <property type="protein sequence ID" value="KEQ17497.1"/>
    <property type="molecule type" value="Genomic_DNA"/>
</dbReference>
<evidence type="ECO:0000256" key="5">
    <source>
        <dbReference type="ARBA" id="ARBA00022519"/>
    </source>
</evidence>
<reference evidence="13 14" key="1">
    <citation type="submission" date="2014-06" db="EMBL/GenBank/DDBJ databases">
        <title>Whole Genome Sequences of Three Symbiotic Endozoicomonas Bacteria.</title>
        <authorList>
            <person name="Neave M.J."/>
            <person name="Apprill A."/>
            <person name="Voolstra C.R."/>
        </authorList>
    </citation>
    <scope>NUCLEOTIDE SEQUENCE [LARGE SCALE GENOMIC DNA]</scope>
    <source>
        <strain evidence="13 14">DSM 25634</strain>
    </source>
</reference>
<dbReference type="InterPro" id="IPR045584">
    <property type="entry name" value="Pilin-like"/>
</dbReference>
<dbReference type="STRING" id="1137799.GZ78_17195"/>
<evidence type="ECO:0000256" key="9">
    <source>
        <dbReference type="ARBA" id="ARBA00025772"/>
    </source>
</evidence>
<name>A0A081NGC4_9GAMM</name>
<keyword evidence="7 11" id="KW-1133">Transmembrane helix</keyword>
<dbReference type="PROSITE" id="PS00409">
    <property type="entry name" value="PROKAR_NTER_METHYL"/>
    <property type="match status" value="1"/>
</dbReference>
<keyword evidence="5" id="KW-0997">Cell inner membrane</keyword>
<dbReference type="Proteomes" id="UP000028073">
    <property type="component" value="Unassembled WGS sequence"/>
</dbReference>
<accession>A0A081NGC4</accession>
<keyword evidence="14" id="KW-1185">Reference proteome</keyword>
<dbReference type="eggNOG" id="COG4970">
    <property type="taxonomic scope" value="Bacteria"/>
</dbReference>
<keyword evidence="8 11" id="KW-0472">Membrane</keyword>
<sequence length="203" mass="21999">MGRSSNLESRNHHKQRKSFFVSCGDEKMFTIKKTKGFSLIELMITLLIAAIIIAMGLPQLRDMSNAIRFANLQQNLISNLLYARSEAVKNGSNTLACASINGSSCSANSTNWNQGWIIFTDDNNNGVFDSGADTLRRSQIIESIASITWSNTTPVVFEGDGTVNNTSSGTFLICDSQATSTIARGVSMNLSGRVRSTDSVVCP</sequence>
<comment type="similarity">
    <text evidence="9">Belongs to the GSP H family.</text>
</comment>
<evidence type="ECO:0000256" key="6">
    <source>
        <dbReference type="ARBA" id="ARBA00022692"/>
    </source>
</evidence>
<dbReference type="Gene3D" id="3.55.40.10">
    <property type="entry name" value="minor pseudopilin epsh domain"/>
    <property type="match status" value="1"/>
</dbReference>
<gene>
    <name evidence="13" type="ORF">GZ78_17195</name>
</gene>
<evidence type="ECO:0000256" key="2">
    <source>
        <dbReference type="ARBA" id="ARBA00021549"/>
    </source>
</evidence>
<evidence type="ECO:0000256" key="3">
    <source>
        <dbReference type="ARBA" id="ARBA00022475"/>
    </source>
</evidence>
<dbReference type="GO" id="GO:0015628">
    <property type="term" value="P:protein secretion by the type II secretion system"/>
    <property type="evidence" value="ECO:0007669"/>
    <property type="project" value="InterPro"/>
</dbReference>
<dbReference type="GO" id="GO:0015627">
    <property type="term" value="C:type II protein secretion system complex"/>
    <property type="evidence" value="ECO:0007669"/>
    <property type="project" value="InterPro"/>
</dbReference>
<dbReference type="InterPro" id="IPR012902">
    <property type="entry name" value="N_methyl_site"/>
</dbReference>
<evidence type="ECO:0000256" key="10">
    <source>
        <dbReference type="ARBA" id="ARBA00030775"/>
    </source>
</evidence>
<protein>
    <recommendedName>
        <fullName evidence="2">Type II secretion system protein H</fullName>
    </recommendedName>
    <alternativeName>
        <fullName evidence="10">General secretion pathway protein H</fullName>
    </alternativeName>
</protein>
<keyword evidence="4" id="KW-0488">Methylation</keyword>
<evidence type="ECO:0000256" key="8">
    <source>
        <dbReference type="ARBA" id="ARBA00023136"/>
    </source>
</evidence>
<dbReference type="Pfam" id="PF12019">
    <property type="entry name" value="GspH"/>
    <property type="match status" value="1"/>
</dbReference>
<evidence type="ECO:0000259" key="12">
    <source>
        <dbReference type="Pfam" id="PF12019"/>
    </source>
</evidence>